<sequence length="98" mass="10953">MCGVSEACIIGVSSMGSAHDSFSVSAVPTLTFGSDGRRFCRTEWGVRLPYNDYVLDTCAKCYNYMPDTAFKDDIFGVMSFPEFLSGPYMRIDSVRIEY</sequence>
<dbReference type="Proteomes" id="UP000728032">
    <property type="component" value="Unassembled WGS sequence"/>
</dbReference>
<dbReference type="EMBL" id="OC918242">
    <property type="protein sequence ID" value="CAD7648989.1"/>
    <property type="molecule type" value="Genomic_DNA"/>
</dbReference>
<dbReference type="EMBL" id="CAJPVJ010003417">
    <property type="protein sequence ID" value="CAG2167535.1"/>
    <property type="molecule type" value="Genomic_DNA"/>
</dbReference>
<proteinExistence type="predicted"/>
<accession>A0A7R9LW13</accession>
<name>A0A7R9LW13_9ACAR</name>
<evidence type="ECO:0000313" key="1">
    <source>
        <dbReference type="EMBL" id="CAD7648989.1"/>
    </source>
</evidence>
<reference evidence="1" key="1">
    <citation type="submission" date="2020-11" db="EMBL/GenBank/DDBJ databases">
        <authorList>
            <person name="Tran Van P."/>
        </authorList>
    </citation>
    <scope>NUCLEOTIDE SEQUENCE</scope>
</reference>
<dbReference type="AlphaFoldDB" id="A0A7R9LW13"/>
<protein>
    <submittedName>
        <fullName evidence="1">Uncharacterized protein</fullName>
    </submittedName>
</protein>
<keyword evidence="2" id="KW-1185">Reference proteome</keyword>
<gene>
    <name evidence="1" type="ORF">ONB1V03_LOCUS7038</name>
</gene>
<organism evidence="1">
    <name type="scientific">Oppiella nova</name>
    <dbReference type="NCBI Taxonomy" id="334625"/>
    <lineage>
        <taxon>Eukaryota</taxon>
        <taxon>Metazoa</taxon>
        <taxon>Ecdysozoa</taxon>
        <taxon>Arthropoda</taxon>
        <taxon>Chelicerata</taxon>
        <taxon>Arachnida</taxon>
        <taxon>Acari</taxon>
        <taxon>Acariformes</taxon>
        <taxon>Sarcoptiformes</taxon>
        <taxon>Oribatida</taxon>
        <taxon>Brachypylina</taxon>
        <taxon>Oppioidea</taxon>
        <taxon>Oppiidae</taxon>
        <taxon>Oppiella</taxon>
    </lineage>
</organism>
<evidence type="ECO:0000313" key="2">
    <source>
        <dbReference type="Proteomes" id="UP000728032"/>
    </source>
</evidence>
<dbReference type="OrthoDB" id="16753at2759"/>